<dbReference type="Proteomes" id="UP000297348">
    <property type="component" value="Unassembled WGS sequence"/>
</dbReference>
<evidence type="ECO:0000256" key="1">
    <source>
        <dbReference type="SAM" id="Phobius"/>
    </source>
</evidence>
<dbReference type="AlphaFoldDB" id="A0A4Z0J979"/>
<proteinExistence type="predicted"/>
<sequence>MQKNLYILSAMILMVLLIFEIAKFFSGLVYNHSSGLSILVSLLILLVAGIAIFELIRFFSIKIFSKKHKRE</sequence>
<feature type="transmembrane region" description="Helical" evidence="1">
    <location>
        <begin position="7"/>
        <end position="30"/>
    </location>
</feature>
<comment type="caution">
    <text evidence="2">The sequence shown here is derived from an EMBL/GenBank/DDBJ whole genome shotgun (WGS) entry which is preliminary data.</text>
</comment>
<protein>
    <submittedName>
        <fullName evidence="2">Uncharacterized protein</fullName>
    </submittedName>
</protein>
<gene>
    <name evidence="2" type="ORF">EGT51_12010</name>
</gene>
<accession>A0A4Z0J979</accession>
<organism evidence="2 3">
    <name type="scientific">Levilactobacillus suantsaiihabitans</name>
    <dbReference type="NCBI Taxonomy" id="2487722"/>
    <lineage>
        <taxon>Bacteria</taxon>
        <taxon>Bacillati</taxon>
        <taxon>Bacillota</taxon>
        <taxon>Bacilli</taxon>
        <taxon>Lactobacillales</taxon>
        <taxon>Lactobacillaceae</taxon>
        <taxon>Levilactobacillus</taxon>
    </lineage>
</organism>
<name>A0A4Z0J979_9LACO</name>
<feature type="transmembrane region" description="Helical" evidence="1">
    <location>
        <begin position="36"/>
        <end position="60"/>
    </location>
</feature>
<keyword evidence="1" id="KW-0472">Membrane</keyword>
<keyword evidence="1" id="KW-1133">Transmembrane helix</keyword>
<reference evidence="2 3" key="1">
    <citation type="submission" date="2018-10" db="EMBL/GenBank/DDBJ databases">
        <title>Lactobacillus sp. R7 and Lactobacillus sp. R19 isolated from fermented mustard green product of Taiwan.</title>
        <authorList>
            <person name="Lin S.-T."/>
        </authorList>
    </citation>
    <scope>NUCLEOTIDE SEQUENCE [LARGE SCALE GENOMIC DNA]</scope>
    <source>
        <strain evidence="2 3">BCRC 81129</strain>
    </source>
</reference>
<keyword evidence="3" id="KW-1185">Reference proteome</keyword>
<evidence type="ECO:0000313" key="3">
    <source>
        <dbReference type="Proteomes" id="UP000297348"/>
    </source>
</evidence>
<dbReference type="EMBL" id="RKLX01000029">
    <property type="protein sequence ID" value="TGD17533.1"/>
    <property type="molecule type" value="Genomic_DNA"/>
</dbReference>
<evidence type="ECO:0000313" key="2">
    <source>
        <dbReference type="EMBL" id="TGD17533.1"/>
    </source>
</evidence>
<keyword evidence="1" id="KW-0812">Transmembrane</keyword>